<dbReference type="Pfam" id="PF04545">
    <property type="entry name" value="Sigma70_r4"/>
    <property type="match status" value="1"/>
</dbReference>
<dbReference type="InterPro" id="IPR036388">
    <property type="entry name" value="WH-like_DNA-bd_sf"/>
</dbReference>
<name>A0A094YYM2_ALKAL</name>
<accession>A0A094YYM2</accession>
<dbReference type="SUPFAM" id="SSF88946">
    <property type="entry name" value="Sigma2 domain of RNA polymerase sigma factors"/>
    <property type="match status" value="1"/>
</dbReference>
<comment type="caution">
    <text evidence="7">The sequence shown here is derived from an EMBL/GenBank/DDBJ whole genome shotgun (WGS) entry which is preliminary data.</text>
</comment>
<dbReference type="AlphaFoldDB" id="A0A094YYM2"/>
<dbReference type="Pfam" id="PF04542">
    <property type="entry name" value="Sigma70_r2"/>
    <property type="match status" value="1"/>
</dbReference>
<protein>
    <recommendedName>
        <fullName evidence="11">RNA polymerase sigma-70 region 2 domain-containing protein</fullName>
    </recommendedName>
</protein>
<evidence type="ECO:0000313" key="8">
    <source>
        <dbReference type="EMBL" id="THG88301.1"/>
    </source>
</evidence>
<gene>
    <name evidence="8" type="ORF">AJ85_10580</name>
    <name evidence="7" type="ORF">BALCAV_0203190</name>
</gene>
<evidence type="ECO:0000256" key="3">
    <source>
        <dbReference type="ARBA" id="ARBA00023125"/>
    </source>
</evidence>
<dbReference type="EMBL" id="ALPT02000007">
    <property type="protein sequence ID" value="KGA98642.1"/>
    <property type="molecule type" value="Genomic_DNA"/>
</dbReference>
<feature type="domain" description="RNA polymerase sigma-70 region 4" evidence="6">
    <location>
        <begin position="114"/>
        <end position="158"/>
    </location>
</feature>
<dbReference type="STRING" id="1218173.BALCAV_0203190"/>
<dbReference type="PANTHER" id="PTHR30385:SF4">
    <property type="entry name" value="RNA POLYMERASE SIGMA-E FACTOR"/>
    <property type="match status" value="1"/>
</dbReference>
<dbReference type="GO" id="GO:0016987">
    <property type="term" value="F:sigma factor activity"/>
    <property type="evidence" value="ECO:0007669"/>
    <property type="project" value="UniProtKB-KW"/>
</dbReference>
<dbReference type="NCBIfam" id="TIGR02937">
    <property type="entry name" value="sigma70-ECF"/>
    <property type="match status" value="1"/>
</dbReference>
<dbReference type="EMBL" id="JALP01000399">
    <property type="protein sequence ID" value="THG88301.1"/>
    <property type="molecule type" value="Genomic_DNA"/>
</dbReference>
<dbReference type="Gene3D" id="1.10.10.10">
    <property type="entry name" value="Winged helix-like DNA-binding domain superfamily/Winged helix DNA-binding domain"/>
    <property type="match status" value="1"/>
</dbReference>
<keyword evidence="1" id="KW-0805">Transcription regulation</keyword>
<dbReference type="PANTHER" id="PTHR30385">
    <property type="entry name" value="SIGMA FACTOR F FLAGELLAR"/>
    <property type="match status" value="1"/>
</dbReference>
<dbReference type="Gene3D" id="1.10.1740.10">
    <property type="match status" value="1"/>
</dbReference>
<evidence type="ECO:0000259" key="6">
    <source>
        <dbReference type="Pfam" id="PF04545"/>
    </source>
</evidence>
<reference evidence="8 10" key="2">
    <citation type="submission" date="2014-01" db="EMBL/GenBank/DDBJ databases">
        <title>Draft genome sequencing of Bacillus alcalophilus CGMCC 1.3604.</title>
        <authorList>
            <person name="Yang J."/>
            <person name="Diao L."/>
            <person name="Yang S."/>
        </authorList>
    </citation>
    <scope>NUCLEOTIDE SEQUENCE [LARGE SCALE GENOMIC DNA]</scope>
    <source>
        <strain evidence="8 10">CGMCC 1.3604</strain>
    </source>
</reference>
<evidence type="ECO:0000313" key="10">
    <source>
        <dbReference type="Proteomes" id="UP000297014"/>
    </source>
</evidence>
<dbReference type="eggNOG" id="COG1595">
    <property type="taxonomic scope" value="Bacteria"/>
</dbReference>
<dbReference type="InterPro" id="IPR007627">
    <property type="entry name" value="RNA_pol_sigma70_r2"/>
</dbReference>
<dbReference type="RefSeq" id="WP_040323462.1">
    <property type="nucleotide sequence ID" value="NZ_ALPT02000007.1"/>
</dbReference>
<dbReference type="Proteomes" id="UP000297014">
    <property type="component" value="Unassembled WGS sequence"/>
</dbReference>
<dbReference type="InterPro" id="IPR014284">
    <property type="entry name" value="RNA_pol_sigma-70_dom"/>
</dbReference>
<evidence type="ECO:0008006" key="11">
    <source>
        <dbReference type="Google" id="ProtNLM"/>
    </source>
</evidence>
<evidence type="ECO:0000313" key="9">
    <source>
        <dbReference type="Proteomes" id="UP000002754"/>
    </source>
</evidence>
<sequence length="166" mass="19874">MLYQDSFQSVLEDFQPLIKGQIKKLLIYKNFDEYYQIAQISLWKAYEHYDPTKGHFAAYALQRVRGDLIDQLRKEHKYEERYELVDHQTEQTIQLSTTNVEATEDFLTPYYHLLSNREQTWLTETIYQDMKLSEIATKYGVSKNTVSSWRKSTLKKLRMILVNEES</sequence>
<reference evidence="7 9" key="1">
    <citation type="journal article" date="2014" name="Genome Announc.">
        <title>Draft Genome Sequence of Bacillus alcalophilus AV1934, a Classic Alkaliphile Isolated from Human Feces in 1934.</title>
        <authorList>
            <person name="Attie O."/>
            <person name="Jayaprakash A."/>
            <person name="Shah H."/>
            <person name="Paulsen I.T."/>
            <person name="Morino M."/>
            <person name="Takahashi Y."/>
            <person name="Narumi I."/>
            <person name="Sachidanandam R."/>
            <person name="Satoh K."/>
            <person name="Ito M."/>
            <person name="Krulwich T.A."/>
        </authorList>
    </citation>
    <scope>NUCLEOTIDE SEQUENCE [LARGE SCALE GENOMIC DNA]</scope>
    <source>
        <strain evidence="7 9">AV1934</strain>
    </source>
</reference>
<evidence type="ECO:0000256" key="4">
    <source>
        <dbReference type="ARBA" id="ARBA00023163"/>
    </source>
</evidence>
<dbReference type="GO" id="GO:0006352">
    <property type="term" value="P:DNA-templated transcription initiation"/>
    <property type="evidence" value="ECO:0007669"/>
    <property type="project" value="InterPro"/>
</dbReference>
<dbReference type="InterPro" id="IPR013324">
    <property type="entry name" value="RNA_pol_sigma_r3/r4-like"/>
</dbReference>
<evidence type="ECO:0000256" key="2">
    <source>
        <dbReference type="ARBA" id="ARBA00023082"/>
    </source>
</evidence>
<feature type="domain" description="RNA polymerase sigma-70 region 2" evidence="5">
    <location>
        <begin position="12"/>
        <end position="76"/>
    </location>
</feature>
<evidence type="ECO:0000256" key="1">
    <source>
        <dbReference type="ARBA" id="ARBA00023015"/>
    </source>
</evidence>
<keyword evidence="3" id="KW-0238">DNA-binding</keyword>
<evidence type="ECO:0000259" key="5">
    <source>
        <dbReference type="Pfam" id="PF04542"/>
    </source>
</evidence>
<dbReference type="InterPro" id="IPR013325">
    <property type="entry name" value="RNA_pol_sigma_r2"/>
</dbReference>
<keyword evidence="4" id="KW-0804">Transcription</keyword>
<organism evidence="7 9">
    <name type="scientific">Alkalihalobacillus alcalophilus ATCC 27647 = CGMCC 1.3604</name>
    <dbReference type="NCBI Taxonomy" id="1218173"/>
    <lineage>
        <taxon>Bacteria</taxon>
        <taxon>Bacillati</taxon>
        <taxon>Bacillota</taxon>
        <taxon>Bacilli</taxon>
        <taxon>Bacillales</taxon>
        <taxon>Bacillaceae</taxon>
        <taxon>Alkalihalobacillus</taxon>
    </lineage>
</organism>
<keyword evidence="2" id="KW-0731">Sigma factor</keyword>
<keyword evidence="9" id="KW-1185">Reference proteome</keyword>
<dbReference type="SUPFAM" id="SSF88659">
    <property type="entry name" value="Sigma3 and sigma4 domains of RNA polymerase sigma factors"/>
    <property type="match status" value="1"/>
</dbReference>
<evidence type="ECO:0000313" key="7">
    <source>
        <dbReference type="EMBL" id="KGA98642.1"/>
    </source>
</evidence>
<dbReference type="InterPro" id="IPR007630">
    <property type="entry name" value="RNA_pol_sigma70_r4"/>
</dbReference>
<dbReference type="GO" id="GO:0003677">
    <property type="term" value="F:DNA binding"/>
    <property type="evidence" value="ECO:0007669"/>
    <property type="project" value="UniProtKB-KW"/>
</dbReference>
<proteinExistence type="predicted"/>
<dbReference type="Proteomes" id="UP000002754">
    <property type="component" value="Unassembled WGS sequence"/>
</dbReference>
<dbReference type="OrthoDB" id="9783788at2"/>